<comment type="caution">
    <text evidence="3">The sequence shown here is derived from an EMBL/GenBank/DDBJ whole genome shotgun (WGS) entry which is preliminary data.</text>
</comment>
<gene>
    <name evidence="3" type="ORF">FVR03_23705</name>
</gene>
<evidence type="ECO:0000313" key="3">
    <source>
        <dbReference type="EMBL" id="TXK21002.1"/>
    </source>
</evidence>
<dbReference type="PANTHER" id="PTHR48081:SF8">
    <property type="entry name" value="ALPHA_BETA HYDROLASE FOLD-3 DOMAIN-CONTAINING PROTEIN-RELATED"/>
    <property type="match status" value="1"/>
</dbReference>
<dbReference type="OrthoDB" id="9815425at2"/>
<dbReference type="Pfam" id="PF07859">
    <property type="entry name" value="Abhydrolase_3"/>
    <property type="match status" value="1"/>
</dbReference>
<dbReference type="PANTHER" id="PTHR48081">
    <property type="entry name" value="AB HYDROLASE SUPERFAMILY PROTEIN C4A8.06C"/>
    <property type="match status" value="1"/>
</dbReference>
<dbReference type="GO" id="GO:0016787">
    <property type="term" value="F:hydrolase activity"/>
    <property type="evidence" value="ECO:0007669"/>
    <property type="project" value="UniProtKB-KW"/>
</dbReference>
<reference evidence="3 4" key="1">
    <citation type="submission" date="2019-08" db="EMBL/GenBank/DDBJ databases">
        <authorList>
            <person name="Shi S."/>
        </authorList>
    </citation>
    <scope>NUCLEOTIDE SEQUENCE [LARGE SCALE GENOMIC DNA]</scope>
    <source>
        <strain evidence="3 4">GY10130</strain>
    </source>
</reference>
<dbReference type="InterPro" id="IPR029058">
    <property type="entry name" value="AB_hydrolase_fold"/>
</dbReference>
<keyword evidence="1 3" id="KW-0378">Hydrolase</keyword>
<proteinExistence type="predicted"/>
<dbReference type="Gene3D" id="3.40.50.1820">
    <property type="entry name" value="alpha/beta hydrolase"/>
    <property type="match status" value="1"/>
</dbReference>
<dbReference type="RefSeq" id="WP_147924255.1">
    <property type="nucleotide sequence ID" value="NZ_VRTY01000181.1"/>
</dbReference>
<dbReference type="AlphaFoldDB" id="A0A5C8IIX7"/>
<sequence>MKINNVTSKINHNILWPNWLDSLCTLFNGRLIRAFFLLITLISLQSCLEESVEVTGCNTKTYLHKEPISLQFQVAISGINLIATFVKEDSYYNQDSTASSVIMAAPTASFLKNHTADTAVFQGRQVLTLQPKTGASGHHILYIHGGGWGTNIGPENYDDLYAQVMDRTGATITLPDYGLAPYYSYREAYSLFQVVYDDLVARVGAENIIIMGESAGGNLSMGFTQKLKIENRPLPAQTILLFPALDATFSNPAIDKLQDPILRVKLAREAVTVWADGTDLSFYQISPINGPLEGLPPISVFIGGRDITSPDCLKLRDMMNAKCQPLNFYEYPQMIHGWMSALPNAPESKKTWEQIANLINNGQ</sequence>
<dbReference type="EMBL" id="VRTY01000181">
    <property type="protein sequence ID" value="TXK21002.1"/>
    <property type="molecule type" value="Genomic_DNA"/>
</dbReference>
<name>A0A5C8IIX7_9BACT</name>
<evidence type="ECO:0000259" key="2">
    <source>
        <dbReference type="Pfam" id="PF07859"/>
    </source>
</evidence>
<accession>A0A5C8IIX7</accession>
<dbReference type="InterPro" id="IPR050300">
    <property type="entry name" value="GDXG_lipolytic_enzyme"/>
</dbReference>
<evidence type="ECO:0000313" key="4">
    <source>
        <dbReference type="Proteomes" id="UP000321926"/>
    </source>
</evidence>
<evidence type="ECO:0000256" key="1">
    <source>
        <dbReference type="ARBA" id="ARBA00022801"/>
    </source>
</evidence>
<protein>
    <submittedName>
        <fullName evidence="3">Alpha/beta hydrolase</fullName>
    </submittedName>
</protein>
<dbReference type="SUPFAM" id="SSF53474">
    <property type="entry name" value="alpha/beta-Hydrolases"/>
    <property type="match status" value="1"/>
</dbReference>
<keyword evidence="4" id="KW-1185">Reference proteome</keyword>
<dbReference type="InterPro" id="IPR013094">
    <property type="entry name" value="AB_hydrolase_3"/>
</dbReference>
<dbReference type="Proteomes" id="UP000321926">
    <property type="component" value="Unassembled WGS sequence"/>
</dbReference>
<feature type="domain" description="Alpha/beta hydrolase fold-3" evidence="2">
    <location>
        <begin position="140"/>
        <end position="339"/>
    </location>
</feature>
<organism evidence="3 4">
    <name type="scientific">Pontibacter qinzhouensis</name>
    <dbReference type="NCBI Taxonomy" id="2603253"/>
    <lineage>
        <taxon>Bacteria</taxon>
        <taxon>Pseudomonadati</taxon>
        <taxon>Bacteroidota</taxon>
        <taxon>Cytophagia</taxon>
        <taxon>Cytophagales</taxon>
        <taxon>Hymenobacteraceae</taxon>
        <taxon>Pontibacter</taxon>
    </lineage>
</organism>